<accession>A0A517YGU7</accession>
<gene>
    <name evidence="1" type="ORF">ETAA8_45660</name>
</gene>
<evidence type="ECO:0000313" key="1">
    <source>
        <dbReference type="EMBL" id="QDU29456.1"/>
    </source>
</evidence>
<evidence type="ECO:0000313" key="2">
    <source>
        <dbReference type="Proteomes" id="UP000315017"/>
    </source>
</evidence>
<reference evidence="1 2" key="1">
    <citation type="submission" date="2019-02" db="EMBL/GenBank/DDBJ databases">
        <title>Deep-cultivation of Planctomycetes and their phenomic and genomic characterization uncovers novel biology.</title>
        <authorList>
            <person name="Wiegand S."/>
            <person name="Jogler M."/>
            <person name="Boedeker C."/>
            <person name="Pinto D."/>
            <person name="Vollmers J."/>
            <person name="Rivas-Marin E."/>
            <person name="Kohn T."/>
            <person name="Peeters S.H."/>
            <person name="Heuer A."/>
            <person name="Rast P."/>
            <person name="Oberbeckmann S."/>
            <person name="Bunk B."/>
            <person name="Jeske O."/>
            <person name="Meyerdierks A."/>
            <person name="Storesund J.E."/>
            <person name="Kallscheuer N."/>
            <person name="Luecker S."/>
            <person name="Lage O.M."/>
            <person name="Pohl T."/>
            <person name="Merkel B.J."/>
            <person name="Hornburger P."/>
            <person name="Mueller R.-W."/>
            <person name="Bruemmer F."/>
            <person name="Labrenz M."/>
            <person name="Spormann A.M."/>
            <person name="Op den Camp H."/>
            <person name="Overmann J."/>
            <person name="Amann R."/>
            <person name="Jetten M.S.M."/>
            <person name="Mascher T."/>
            <person name="Medema M.H."/>
            <person name="Devos D.P."/>
            <person name="Kaster A.-K."/>
            <person name="Ovreas L."/>
            <person name="Rohde M."/>
            <person name="Galperin M.Y."/>
            <person name="Jogler C."/>
        </authorList>
    </citation>
    <scope>NUCLEOTIDE SEQUENCE [LARGE SCALE GENOMIC DNA]</scope>
    <source>
        <strain evidence="1 2">ETA_A8</strain>
    </source>
</reference>
<sequence length="133" mass="14595">MTTDKRNKREAFVSGVEVTVHEMPPEDEGAECIFTIDLDRGDKVTGVISASTGDYDLMSIRWETGGNPKSRMRVRCEATGEKIVFDGNGPDNWQRATLDVCAKFGYSVGVSLVGNKANRWFRSMVKAASEVAA</sequence>
<name>A0A517YGU7_9BACT</name>
<proteinExistence type="predicted"/>
<dbReference type="AlphaFoldDB" id="A0A517YGU7"/>
<keyword evidence="2" id="KW-1185">Reference proteome</keyword>
<dbReference type="KEGG" id="aagg:ETAA8_45660"/>
<dbReference type="Proteomes" id="UP000315017">
    <property type="component" value="Chromosome"/>
</dbReference>
<organism evidence="1 2">
    <name type="scientific">Anatilimnocola aggregata</name>
    <dbReference type="NCBI Taxonomy" id="2528021"/>
    <lineage>
        <taxon>Bacteria</taxon>
        <taxon>Pseudomonadati</taxon>
        <taxon>Planctomycetota</taxon>
        <taxon>Planctomycetia</taxon>
        <taxon>Pirellulales</taxon>
        <taxon>Pirellulaceae</taxon>
        <taxon>Anatilimnocola</taxon>
    </lineage>
</organism>
<protein>
    <submittedName>
        <fullName evidence="1">Uncharacterized protein</fullName>
    </submittedName>
</protein>
<dbReference type="EMBL" id="CP036274">
    <property type="protein sequence ID" value="QDU29456.1"/>
    <property type="molecule type" value="Genomic_DNA"/>
</dbReference>